<keyword evidence="2" id="KW-0812">Transmembrane</keyword>
<proteinExistence type="predicted"/>
<sequence>MSDSPTVDLDKEEPTPPLQPRSSQHRFDPLPLVLGAVLVALGVTYAGADARDQHVDAWVTTAVLVAGVALVAFAAAVRAVVRAARR</sequence>
<keyword evidence="2" id="KW-0472">Membrane</keyword>
<reference evidence="3 4" key="1">
    <citation type="submission" date="2019-02" db="EMBL/GenBank/DDBJ databases">
        <title>Genomic Encyclopedia of Type Strains, Phase IV (KMG-IV): sequencing the most valuable type-strain genomes for metagenomic binning, comparative biology and taxonomic classification.</title>
        <authorList>
            <person name="Goeker M."/>
        </authorList>
    </citation>
    <scope>NUCLEOTIDE SEQUENCE [LARGE SCALE GENOMIC DNA]</scope>
    <source>
        <strain evidence="3 4">DSM 45622</strain>
    </source>
</reference>
<evidence type="ECO:0000313" key="3">
    <source>
        <dbReference type="EMBL" id="RZS90316.1"/>
    </source>
</evidence>
<feature type="region of interest" description="Disordered" evidence="1">
    <location>
        <begin position="1"/>
        <end position="26"/>
    </location>
</feature>
<organism evidence="3 4">
    <name type="scientific">Motilibacter rhizosphaerae</name>
    <dbReference type="NCBI Taxonomy" id="598652"/>
    <lineage>
        <taxon>Bacteria</taxon>
        <taxon>Bacillati</taxon>
        <taxon>Actinomycetota</taxon>
        <taxon>Actinomycetes</taxon>
        <taxon>Motilibacterales</taxon>
        <taxon>Motilibacteraceae</taxon>
        <taxon>Motilibacter</taxon>
    </lineage>
</organism>
<keyword evidence="4" id="KW-1185">Reference proteome</keyword>
<gene>
    <name evidence="3" type="ORF">EV189_2101</name>
</gene>
<dbReference type="AlphaFoldDB" id="A0A4Q7NT28"/>
<evidence type="ECO:0000256" key="2">
    <source>
        <dbReference type="SAM" id="Phobius"/>
    </source>
</evidence>
<dbReference type="RefSeq" id="WP_130492789.1">
    <property type="nucleotide sequence ID" value="NZ_SGXD01000002.1"/>
</dbReference>
<name>A0A4Q7NT28_9ACTN</name>
<evidence type="ECO:0000256" key="1">
    <source>
        <dbReference type="SAM" id="MobiDB-lite"/>
    </source>
</evidence>
<accession>A0A4Q7NT28</accession>
<dbReference type="Proteomes" id="UP000293638">
    <property type="component" value="Unassembled WGS sequence"/>
</dbReference>
<feature type="transmembrane region" description="Helical" evidence="2">
    <location>
        <begin position="60"/>
        <end position="81"/>
    </location>
</feature>
<feature type="transmembrane region" description="Helical" evidence="2">
    <location>
        <begin position="30"/>
        <end position="48"/>
    </location>
</feature>
<dbReference type="EMBL" id="SGXD01000002">
    <property type="protein sequence ID" value="RZS90316.1"/>
    <property type="molecule type" value="Genomic_DNA"/>
</dbReference>
<evidence type="ECO:0000313" key="4">
    <source>
        <dbReference type="Proteomes" id="UP000293638"/>
    </source>
</evidence>
<comment type="caution">
    <text evidence="3">The sequence shown here is derived from an EMBL/GenBank/DDBJ whole genome shotgun (WGS) entry which is preliminary data.</text>
</comment>
<keyword evidence="2" id="KW-1133">Transmembrane helix</keyword>
<protein>
    <submittedName>
        <fullName evidence="3">Uncharacterized protein</fullName>
    </submittedName>
</protein>